<proteinExistence type="inferred from homology"/>
<evidence type="ECO:0000256" key="12">
    <source>
        <dbReference type="SAM" id="SignalP"/>
    </source>
</evidence>
<dbReference type="RefSeq" id="WP_133604066.1">
    <property type="nucleotide sequence ID" value="NZ_JAUFPJ010000007.1"/>
</dbReference>
<dbReference type="Gene3D" id="2.170.130.10">
    <property type="entry name" value="TonB-dependent receptor, plug domain"/>
    <property type="match status" value="1"/>
</dbReference>
<evidence type="ECO:0000256" key="9">
    <source>
        <dbReference type="ARBA" id="ARBA00023237"/>
    </source>
</evidence>
<keyword evidence="3 10" id="KW-0813">Transport</keyword>
<dbReference type="PANTHER" id="PTHR47234:SF2">
    <property type="entry name" value="TONB-DEPENDENT RECEPTOR"/>
    <property type="match status" value="1"/>
</dbReference>
<comment type="caution">
    <text evidence="15">The sequence shown here is derived from an EMBL/GenBank/DDBJ whole genome shotgun (WGS) entry which is preliminary data.</text>
</comment>
<keyword evidence="4 10" id="KW-1134">Transmembrane beta strand</keyword>
<dbReference type="InterPro" id="IPR039426">
    <property type="entry name" value="TonB-dep_rcpt-like"/>
</dbReference>
<dbReference type="InterPro" id="IPR036942">
    <property type="entry name" value="Beta-barrel_TonB_sf"/>
</dbReference>
<evidence type="ECO:0000259" key="14">
    <source>
        <dbReference type="Pfam" id="PF07715"/>
    </source>
</evidence>
<evidence type="ECO:0000256" key="10">
    <source>
        <dbReference type="PROSITE-ProRule" id="PRU01360"/>
    </source>
</evidence>
<evidence type="ECO:0000313" key="15">
    <source>
        <dbReference type="EMBL" id="TDP07775.1"/>
    </source>
</evidence>
<feature type="chain" id="PRO_5020927147" evidence="12">
    <location>
        <begin position="24"/>
        <end position="910"/>
    </location>
</feature>
<dbReference type="InterPro" id="IPR037066">
    <property type="entry name" value="Plug_dom_sf"/>
</dbReference>
<dbReference type="Pfam" id="PF00593">
    <property type="entry name" value="TonB_dep_Rec_b-barrel"/>
    <property type="match status" value="1"/>
</dbReference>
<dbReference type="CDD" id="cd01347">
    <property type="entry name" value="ligand_gated_channel"/>
    <property type="match status" value="1"/>
</dbReference>
<keyword evidence="12" id="KW-0732">Signal</keyword>
<dbReference type="EMBL" id="SNXE01000006">
    <property type="protein sequence ID" value="TDP07775.1"/>
    <property type="molecule type" value="Genomic_DNA"/>
</dbReference>
<keyword evidence="5 10" id="KW-0812">Transmembrane</keyword>
<accession>A0A4R6N3B5</accession>
<feature type="signal peptide" evidence="12">
    <location>
        <begin position="1"/>
        <end position="23"/>
    </location>
</feature>
<evidence type="ECO:0000313" key="16">
    <source>
        <dbReference type="Proteomes" id="UP000295357"/>
    </source>
</evidence>
<dbReference type="Gene3D" id="2.40.170.20">
    <property type="entry name" value="TonB-dependent receptor, beta-barrel domain"/>
    <property type="match status" value="1"/>
</dbReference>
<dbReference type="AlphaFoldDB" id="A0A4R6N3B5"/>
<dbReference type="PANTHER" id="PTHR47234">
    <property type="match status" value="1"/>
</dbReference>
<evidence type="ECO:0000256" key="2">
    <source>
        <dbReference type="ARBA" id="ARBA00009810"/>
    </source>
</evidence>
<evidence type="ECO:0000256" key="7">
    <source>
        <dbReference type="ARBA" id="ARBA00023136"/>
    </source>
</evidence>
<evidence type="ECO:0000256" key="8">
    <source>
        <dbReference type="ARBA" id="ARBA00023170"/>
    </source>
</evidence>
<evidence type="ECO:0000256" key="11">
    <source>
        <dbReference type="RuleBase" id="RU003357"/>
    </source>
</evidence>
<evidence type="ECO:0000256" key="3">
    <source>
        <dbReference type="ARBA" id="ARBA00022448"/>
    </source>
</evidence>
<keyword evidence="16" id="KW-1185">Reference proteome</keyword>
<dbReference type="GO" id="GO:0009279">
    <property type="term" value="C:cell outer membrane"/>
    <property type="evidence" value="ECO:0007669"/>
    <property type="project" value="UniProtKB-SubCell"/>
</dbReference>
<dbReference type="OrthoDB" id="9764669at2"/>
<dbReference type="Proteomes" id="UP000295357">
    <property type="component" value="Unassembled WGS sequence"/>
</dbReference>
<organism evidence="15 16">
    <name type="scientific">Roseateles asaccharophilus</name>
    <dbReference type="NCBI Taxonomy" id="582607"/>
    <lineage>
        <taxon>Bacteria</taxon>
        <taxon>Pseudomonadati</taxon>
        <taxon>Pseudomonadota</taxon>
        <taxon>Betaproteobacteria</taxon>
        <taxon>Burkholderiales</taxon>
        <taxon>Sphaerotilaceae</taxon>
        <taxon>Roseateles</taxon>
    </lineage>
</organism>
<dbReference type="Pfam" id="PF07715">
    <property type="entry name" value="Plug"/>
    <property type="match status" value="1"/>
</dbReference>
<keyword evidence="7 10" id="KW-0472">Membrane</keyword>
<sequence>MNPRPITLAVTALLSLQASQTLAQATETTPSSNAEAVQLKRVLVTGSHIRRLDKEGAAPVTVFTREDIERTGNTSVGDLMRELSIQGSLNINENQLSGYTPGAQSMNLRGLGGQSTLVLVNGRRLVNYPRAAGAEFFGDLNSLPMHAVERIEVLRDGASALYGSDAIAGVVNFILRDNYQGLDLDLQVGESKYKDAGRRTVSAVAGFGELREQGFNVWGNVELSQRDPYFQGRRKDSYIGNRDARPWGWLNDLSRYSTYGNLNLPLKAPKDDPVTGRKQVRTLLIPLNKACDAARLYEHPNPIFGGKACWFDEFHDTQTQAGSESERLAFNGRASFLINDSTEGFVALTATRNTADVRRIPELYGPWNEVKLGPNHPQYPKAADLPAGFSLDDIAATQITYNFADVGGAGAHVVSEYRNLNAGLRGSFGDWDWDTGLSVQRARADATRVGELLKDPVHKAIESGAYRFGGPNPQSLLDSLQGKTTDAFRTSLQTVDARVSNAKVFKLPAGSVGLALGVESRKESYWAKLDPLASTGAFLSIVTMPDGWDISRRVNAAYGELSIPLLKTLEAQVALRHDRYSDAGGATKPKLALKWRPAAELMLRATYAGGFRAPNVLEVRPLEIQSLGSVRDPQRCVGSDCDAFPVVANGGNPALKPEQAKSWFLGLGYEPLPGLSFTLDYWKIERDNEIVDANPQYILDNPDKFPGAVIRAPLDPLDPPEYKAGKISLIKAIKRNLALTRTDGLDFEARKSLRTEGWGRFDFKAEGTYVLNFASKETPQARWEETQGIYGQPQLRYELGVDWSLGNWGLGLQRRTVGKFNSSNPERSDYCATAKRNNKSTDWCRIPAFSTYEFAVRHKGLVKGLELQLHVDNLFNKTPPLNIDDGSQRIFGGLHSSMGRYVQLSARYRY</sequence>
<keyword evidence="8 15" id="KW-0675">Receptor</keyword>
<evidence type="ECO:0000256" key="1">
    <source>
        <dbReference type="ARBA" id="ARBA00004571"/>
    </source>
</evidence>
<evidence type="ECO:0000256" key="6">
    <source>
        <dbReference type="ARBA" id="ARBA00023077"/>
    </source>
</evidence>
<dbReference type="InterPro" id="IPR000531">
    <property type="entry name" value="Beta-barrel_TonB"/>
</dbReference>
<comment type="subcellular location">
    <subcellularLocation>
        <location evidence="1 10">Cell outer membrane</location>
        <topology evidence="1 10">Multi-pass membrane protein</topology>
    </subcellularLocation>
</comment>
<gene>
    <name evidence="15" type="ORF">DFR39_10635</name>
</gene>
<reference evidence="15 16" key="1">
    <citation type="submission" date="2019-03" db="EMBL/GenBank/DDBJ databases">
        <title>Genomic Encyclopedia of Type Strains, Phase IV (KMG-IV): sequencing the most valuable type-strain genomes for metagenomic binning, comparative biology and taxonomic classification.</title>
        <authorList>
            <person name="Goeker M."/>
        </authorList>
    </citation>
    <scope>NUCLEOTIDE SEQUENCE [LARGE SCALE GENOMIC DNA]</scope>
    <source>
        <strain evidence="15 16">DSM 25082</strain>
    </source>
</reference>
<feature type="domain" description="TonB-dependent receptor-like beta-barrel" evidence="13">
    <location>
        <begin position="386"/>
        <end position="874"/>
    </location>
</feature>
<feature type="domain" description="TonB-dependent receptor plug" evidence="14">
    <location>
        <begin position="55"/>
        <end position="170"/>
    </location>
</feature>
<dbReference type="InterPro" id="IPR012910">
    <property type="entry name" value="Plug_dom"/>
</dbReference>
<dbReference type="PROSITE" id="PS52016">
    <property type="entry name" value="TONB_DEPENDENT_REC_3"/>
    <property type="match status" value="1"/>
</dbReference>
<comment type="similarity">
    <text evidence="2 10 11">Belongs to the TonB-dependent receptor family.</text>
</comment>
<dbReference type="SUPFAM" id="SSF56935">
    <property type="entry name" value="Porins"/>
    <property type="match status" value="1"/>
</dbReference>
<keyword evidence="6 11" id="KW-0798">TonB box</keyword>
<evidence type="ECO:0000256" key="5">
    <source>
        <dbReference type="ARBA" id="ARBA00022692"/>
    </source>
</evidence>
<protein>
    <submittedName>
        <fullName evidence="15">Iron complex outermembrane receptor protein</fullName>
    </submittedName>
</protein>
<evidence type="ECO:0000256" key="4">
    <source>
        <dbReference type="ARBA" id="ARBA00022452"/>
    </source>
</evidence>
<keyword evidence="9 10" id="KW-0998">Cell outer membrane</keyword>
<name>A0A4R6N3B5_9BURK</name>
<evidence type="ECO:0000259" key="13">
    <source>
        <dbReference type="Pfam" id="PF00593"/>
    </source>
</evidence>